<feature type="transmembrane region" description="Helical" evidence="1">
    <location>
        <begin position="372"/>
        <end position="394"/>
    </location>
</feature>
<dbReference type="Pfam" id="PF06808">
    <property type="entry name" value="DctM"/>
    <property type="match status" value="1"/>
</dbReference>
<feature type="transmembrane region" description="Helical" evidence="1">
    <location>
        <begin position="42"/>
        <end position="59"/>
    </location>
</feature>
<feature type="transmembrane region" description="Helical" evidence="1">
    <location>
        <begin position="274"/>
        <end position="295"/>
    </location>
</feature>
<feature type="transmembrane region" description="Helical" evidence="1">
    <location>
        <begin position="565"/>
        <end position="594"/>
    </location>
</feature>
<feature type="transmembrane region" description="Helical" evidence="1">
    <location>
        <begin position="481"/>
        <end position="501"/>
    </location>
</feature>
<keyword evidence="1" id="KW-0812">Transmembrane</keyword>
<comment type="caution">
    <text evidence="3">The sequence shown here is derived from an EMBL/GenBank/DDBJ whole genome shotgun (WGS) entry which is preliminary data.</text>
</comment>
<dbReference type="Proteomes" id="UP000282323">
    <property type="component" value="Unassembled WGS sequence"/>
</dbReference>
<feature type="domain" description="TRAP C4-dicarboxylate transport system permease DctM subunit" evidence="2">
    <location>
        <begin position="118"/>
        <end position="565"/>
    </location>
</feature>
<feature type="transmembrane region" description="Helical" evidence="1">
    <location>
        <begin position="606"/>
        <end position="623"/>
    </location>
</feature>
<dbReference type="PANTHER" id="PTHR43849:SF2">
    <property type="entry name" value="BLL3936 PROTEIN"/>
    <property type="match status" value="1"/>
</dbReference>
<dbReference type="InterPro" id="IPR011853">
    <property type="entry name" value="TRAP_DctM-Dct_fused"/>
</dbReference>
<dbReference type="EMBL" id="REGA01000010">
    <property type="protein sequence ID" value="RQG94169.1"/>
    <property type="molecule type" value="Genomic_DNA"/>
</dbReference>
<evidence type="ECO:0000313" key="3">
    <source>
        <dbReference type="EMBL" id="RQG94169.1"/>
    </source>
</evidence>
<feature type="transmembrane region" description="Helical" evidence="1">
    <location>
        <begin position="102"/>
        <end position="123"/>
    </location>
</feature>
<feature type="transmembrane region" description="Helical" evidence="1">
    <location>
        <begin position="629"/>
        <end position="650"/>
    </location>
</feature>
<dbReference type="OrthoDB" id="371890at2157"/>
<proteinExistence type="predicted"/>
<keyword evidence="4" id="KW-1185">Reference proteome</keyword>
<evidence type="ECO:0000259" key="2">
    <source>
        <dbReference type="Pfam" id="PF06808"/>
    </source>
</evidence>
<keyword evidence="1" id="KW-1133">Transmembrane helix</keyword>
<sequence length="658" mass="69537">MSTHRPTFPDSLPDVAYTLFAVLFWVFVIVFAYTLFLPRRQFGVVFLGAMICLYVLSELRTAVEDGPTYDVALLIFSAVSTVAATVYVTYQFELLITVRSGYAYTHEYAIAAAFVVSVLYLTYREFGVSFLMVVLAAIGYGYLGPYFPGLLAHGGYTTTRLLNMLVLDVRGFYGELNEIVAAWVALFLLLAGQLKAYGAFDLILRLAFRAGTYLRSGVAQSAVVASTIIGSVNGSAAANAAMTGSFTIPLMKKSGLRSETAGGIESVASSGGQLLPPVMGAAAFVMASLLGIQYVDVLVAGLFPAVIFLASVAVAVHYTCILQMDSFEFDVSNHLDEERTTGELLTEGVRFAIPFVTLIYFLGIAQWTITSAALVTCVIMFGTGIGVPLLRNAYTGESGWSALLWQLGGETVDGARYGVTTLAPIAIIVASINGVVDIFVSTGVPGLISLALIDLSGGVMAVAILLAFAVCILLGLGMPTVAAYTIVALLIAPSLTTDFLLPDLAAHYFVFYTAILSGLTPPIAVSVVVAAGVAQSNFWYTCKEALKIAAPLYALPVAFIYNPEIVTGGITVATLVSSLVALGGAITIVHSLNYPILAAKSRGLQYLARAVLLTVGFLAMAYPMGPVRLAFFVAGVAFIAVHVNGAFDAIPGRSSLSR</sequence>
<accession>A0A3N6P6Y7</accession>
<evidence type="ECO:0000313" key="4">
    <source>
        <dbReference type="Proteomes" id="UP000282323"/>
    </source>
</evidence>
<feature type="transmembrane region" description="Helical" evidence="1">
    <location>
        <begin position="452"/>
        <end position="475"/>
    </location>
</feature>
<feature type="transmembrane region" description="Helical" evidence="1">
    <location>
        <begin position="414"/>
        <end position="440"/>
    </location>
</feature>
<dbReference type="PANTHER" id="PTHR43849">
    <property type="entry name" value="BLL3936 PROTEIN"/>
    <property type="match status" value="1"/>
</dbReference>
<feature type="transmembrane region" description="Helical" evidence="1">
    <location>
        <begin position="508"/>
        <end position="531"/>
    </location>
</feature>
<feature type="transmembrane region" description="Helical" evidence="1">
    <location>
        <begin position="15"/>
        <end position="35"/>
    </location>
</feature>
<name>A0A3N6P6Y7_NATCH</name>
<evidence type="ECO:0000256" key="1">
    <source>
        <dbReference type="SAM" id="Phobius"/>
    </source>
</evidence>
<dbReference type="NCBIfam" id="TIGR02123">
    <property type="entry name" value="TRAP_fused"/>
    <property type="match status" value="1"/>
</dbReference>
<feature type="transmembrane region" description="Helical" evidence="1">
    <location>
        <begin position="172"/>
        <end position="192"/>
    </location>
</feature>
<dbReference type="AlphaFoldDB" id="A0A3N6P6Y7"/>
<protein>
    <submittedName>
        <fullName evidence="3">TRAP transporter fused permease subunit</fullName>
    </submittedName>
</protein>
<dbReference type="RefSeq" id="WP_124195927.1">
    <property type="nucleotide sequence ID" value="NZ_REGA01000010.1"/>
</dbReference>
<gene>
    <name evidence="3" type="ORF">EA473_12385</name>
</gene>
<feature type="transmembrane region" description="Helical" evidence="1">
    <location>
        <begin position="302"/>
        <end position="324"/>
    </location>
</feature>
<feature type="transmembrane region" description="Helical" evidence="1">
    <location>
        <begin position="129"/>
        <end position="151"/>
    </location>
</feature>
<keyword evidence="1" id="KW-0472">Membrane</keyword>
<reference evidence="3 4" key="1">
    <citation type="submission" date="2018-10" db="EMBL/GenBank/DDBJ databases">
        <title>Natrarchaeobius chitinivorans gen. nov., sp. nov., and Natrarchaeobius haloalkaliphilus sp. nov., alkaliphilic, chitin-utilizing haloarchaea from hypersaline alkaline lakes.</title>
        <authorList>
            <person name="Sorokin D.Y."/>
            <person name="Elcheninov A.G."/>
            <person name="Kostrikina N.A."/>
            <person name="Bale N.J."/>
            <person name="Sinninghe Damste J.S."/>
            <person name="Khijniak T.V."/>
            <person name="Kublanov I.V."/>
            <person name="Toshchakov S.V."/>
        </authorList>
    </citation>
    <scope>NUCLEOTIDE SEQUENCE [LARGE SCALE GENOMIC DNA]</scope>
    <source>
        <strain evidence="3 4">AArcht4T</strain>
    </source>
</reference>
<organism evidence="3 4">
    <name type="scientific">Natrarchaeobius chitinivorans</name>
    <dbReference type="NCBI Taxonomy" id="1679083"/>
    <lineage>
        <taxon>Archaea</taxon>
        <taxon>Methanobacteriati</taxon>
        <taxon>Methanobacteriota</taxon>
        <taxon>Stenosarchaea group</taxon>
        <taxon>Halobacteria</taxon>
        <taxon>Halobacteriales</taxon>
        <taxon>Natrialbaceae</taxon>
        <taxon>Natrarchaeobius</taxon>
    </lineage>
</organism>
<feature type="transmembrane region" description="Helical" evidence="1">
    <location>
        <begin position="71"/>
        <end position="90"/>
    </location>
</feature>
<dbReference type="InterPro" id="IPR010656">
    <property type="entry name" value="DctM"/>
</dbReference>